<evidence type="ECO:0000313" key="2">
    <source>
        <dbReference type="EMBL" id="AII08112.1"/>
    </source>
</evidence>
<dbReference type="SUPFAM" id="SSF103473">
    <property type="entry name" value="MFS general substrate transporter"/>
    <property type="match status" value="1"/>
</dbReference>
<proteinExistence type="predicted"/>
<dbReference type="AlphaFoldDB" id="A0A076ESA7"/>
<evidence type="ECO:0000256" key="1">
    <source>
        <dbReference type="SAM" id="MobiDB-lite"/>
    </source>
</evidence>
<protein>
    <submittedName>
        <fullName evidence="2">Uncharacterized protein</fullName>
    </submittedName>
</protein>
<accession>A0A076ESA7</accession>
<feature type="region of interest" description="Disordered" evidence="1">
    <location>
        <begin position="126"/>
        <end position="147"/>
    </location>
</feature>
<dbReference type="InterPro" id="IPR036259">
    <property type="entry name" value="MFS_trans_sf"/>
</dbReference>
<dbReference type="Gene3D" id="1.20.1250.20">
    <property type="entry name" value="MFS general substrate transporter like domains"/>
    <property type="match status" value="1"/>
</dbReference>
<dbReference type="eggNOG" id="COG2814">
    <property type="taxonomic scope" value="Bacteria"/>
</dbReference>
<reference evidence="2 3" key="1">
    <citation type="submission" date="2014-07" db="EMBL/GenBank/DDBJ databases">
        <title>Genome Sequence of Rhodococcus opacus Strain R7, a Biodegrader of Mono- and Polycyclic Aromatic Hydrocarbons.</title>
        <authorList>
            <person name="Di Gennaro P."/>
            <person name="Zampolli J."/>
            <person name="Presti I."/>
            <person name="Cappelletti M."/>
            <person name="D'Ursi P."/>
            <person name="Orro A."/>
            <person name="Mezzelani A."/>
            <person name="Milanesi L."/>
        </authorList>
    </citation>
    <scope>NUCLEOTIDE SEQUENCE [LARGE SCALE GENOMIC DNA]</scope>
    <source>
        <strain evidence="2 3">R7</strain>
    </source>
</reference>
<gene>
    <name evidence="2" type="ORF">EP51_27200</name>
</gene>
<sequence>MVAGSIVAAAAPNFTVFLVGRALQGLTHGIVPVTIARARRYLRDKNMRYGISSESVTVANGLGDGYPLTGILGDLLGLRFALWFAALFTRLTLDAPACAAVSVALVTNRVTAPRPRGHWTVNRCGNRGSTRDLGTTTPIPRTPVCGS</sequence>
<dbReference type="EMBL" id="CP008947">
    <property type="protein sequence ID" value="AII08112.1"/>
    <property type="molecule type" value="Genomic_DNA"/>
</dbReference>
<evidence type="ECO:0000313" key="3">
    <source>
        <dbReference type="Proteomes" id="UP000028488"/>
    </source>
</evidence>
<dbReference type="Proteomes" id="UP000028488">
    <property type="component" value="Chromosome"/>
</dbReference>
<organism evidence="2 3">
    <name type="scientific">Rhodococcus opacus</name>
    <name type="common">Nocardia opaca</name>
    <dbReference type="NCBI Taxonomy" id="37919"/>
    <lineage>
        <taxon>Bacteria</taxon>
        <taxon>Bacillati</taxon>
        <taxon>Actinomycetota</taxon>
        <taxon>Actinomycetes</taxon>
        <taxon>Mycobacteriales</taxon>
        <taxon>Nocardiaceae</taxon>
        <taxon>Rhodococcus</taxon>
    </lineage>
</organism>
<name>A0A076ESA7_RHOOP</name>